<dbReference type="PIRSF" id="PIRSF002161">
    <property type="entry name" value="Ribosomal_L5"/>
    <property type="match status" value="1"/>
</dbReference>
<feature type="domain" description="Large ribosomal subunit protein uL5 N-terminal" evidence="5">
    <location>
        <begin position="6"/>
        <end position="55"/>
    </location>
</feature>
<keyword evidence="3 4" id="KW-0687">Ribonucleoprotein</keyword>
<feature type="domain" description="Large ribosomal subunit protein uL5 C-terminal" evidence="6">
    <location>
        <begin position="60"/>
        <end position="158"/>
    </location>
</feature>
<organism evidence="7 8">
    <name type="scientific">Candidatus Iainarchaeum sp</name>
    <dbReference type="NCBI Taxonomy" id="3101447"/>
    <lineage>
        <taxon>Archaea</taxon>
        <taxon>Candidatus Iainarchaeota</taxon>
        <taxon>Candidatus Iainarchaeia</taxon>
        <taxon>Candidatus Iainarchaeales</taxon>
        <taxon>Candidatus Iainarchaeaceae</taxon>
        <taxon>Candidatus Iainarchaeum</taxon>
    </lineage>
</organism>
<dbReference type="SUPFAM" id="SSF55282">
    <property type="entry name" value="RL5-like"/>
    <property type="match status" value="1"/>
</dbReference>
<dbReference type="GO" id="GO:1990904">
    <property type="term" value="C:ribonucleoprotein complex"/>
    <property type="evidence" value="ECO:0007669"/>
    <property type="project" value="UniProtKB-KW"/>
</dbReference>
<sequence length="167" mass="18613">MTAINQVKVEKVVINMGVGADEGKMKKAIQVMNTIAGKNGVKTSSNLRIPDWGVRPGVKLGLKLTLRKKEAEEFLKKALTAKENKIPEKSFDKEGNFGFGIKEHISVPGVKYDPKIGIMGFDVLVSLKKKGYRVKYRKIKQRTVGKKQRVSKNEAIEFVKTLGVEII</sequence>
<dbReference type="Pfam" id="PF00281">
    <property type="entry name" value="Ribosomal_L5"/>
    <property type="match status" value="1"/>
</dbReference>
<dbReference type="InterPro" id="IPR031310">
    <property type="entry name" value="Ribosomal_uL5_N"/>
</dbReference>
<dbReference type="NCBIfam" id="NF003258">
    <property type="entry name" value="PRK04219.1"/>
    <property type="match status" value="1"/>
</dbReference>
<dbReference type="Proteomes" id="UP000526302">
    <property type="component" value="Unassembled WGS sequence"/>
</dbReference>
<evidence type="ECO:0000313" key="8">
    <source>
        <dbReference type="Proteomes" id="UP000526302"/>
    </source>
</evidence>
<evidence type="ECO:0000256" key="4">
    <source>
        <dbReference type="RuleBase" id="RU003930"/>
    </source>
</evidence>
<evidence type="ECO:0000256" key="3">
    <source>
        <dbReference type="ARBA" id="ARBA00023274"/>
    </source>
</evidence>
<dbReference type="InterPro" id="IPR057266">
    <property type="entry name" value="Ribosomal_uL5_euk/arc-type"/>
</dbReference>
<dbReference type="GO" id="GO:0003735">
    <property type="term" value="F:structural constituent of ribosome"/>
    <property type="evidence" value="ECO:0007669"/>
    <property type="project" value="InterPro"/>
</dbReference>
<dbReference type="AlphaFoldDB" id="A0A7K4BYE3"/>
<evidence type="ECO:0000259" key="6">
    <source>
        <dbReference type="Pfam" id="PF00673"/>
    </source>
</evidence>
<dbReference type="Pfam" id="PF00673">
    <property type="entry name" value="Ribosomal_L5_C"/>
    <property type="match status" value="1"/>
</dbReference>
<reference evidence="7 8" key="1">
    <citation type="journal article" date="2020" name="Biotechnol. Biofuels">
        <title>New insights from the biogas microbiome by comprehensive genome-resolved metagenomics of nearly 1600 species originating from multiple anaerobic digesters.</title>
        <authorList>
            <person name="Campanaro S."/>
            <person name="Treu L."/>
            <person name="Rodriguez-R L.M."/>
            <person name="Kovalovszki A."/>
            <person name="Ziels R.M."/>
            <person name="Maus I."/>
            <person name="Zhu X."/>
            <person name="Kougias P.G."/>
            <person name="Basile A."/>
            <person name="Luo G."/>
            <person name="Schluter A."/>
            <person name="Konstantinidis K.T."/>
            <person name="Angelidaki I."/>
        </authorList>
    </citation>
    <scope>NUCLEOTIDE SEQUENCE [LARGE SCALE GENOMIC DNA]</scope>
    <source>
        <strain evidence="7">AS22ysBPME_79</strain>
    </source>
</reference>
<evidence type="ECO:0000256" key="2">
    <source>
        <dbReference type="ARBA" id="ARBA00022980"/>
    </source>
</evidence>
<proteinExistence type="inferred from homology"/>
<keyword evidence="2 4" id="KW-0689">Ribosomal protein</keyword>
<evidence type="ECO:0000313" key="7">
    <source>
        <dbReference type="EMBL" id="NMA44222.1"/>
    </source>
</evidence>
<comment type="caution">
    <text evidence="7">The sequence shown here is derived from an EMBL/GenBank/DDBJ whole genome shotgun (WGS) entry which is preliminary data.</text>
</comment>
<name>A0A7K4BYE3_9ARCH</name>
<dbReference type="EMBL" id="JAAZKV010000001">
    <property type="protein sequence ID" value="NMA44222.1"/>
    <property type="molecule type" value="Genomic_DNA"/>
</dbReference>
<dbReference type="InterPro" id="IPR002132">
    <property type="entry name" value="Ribosomal_uL5"/>
</dbReference>
<dbReference type="GO" id="GO:0005840">
    <property type="term" value="C:ribosome"/>
    <property type="evidence" value="ECO:0007669"/>
    <property type="project" value="UniProtKB-KW"/>
</dbReference>
<evidence type="ECO:0000256" key="1">
    <source>
        <dbReference type="ARBA" id="ARBA00008553"/>
    </source>
</evidence>
<dbReference type="PANTHER" id="PTHR11994">
    <property type="entry name" value="60S RIBOSOMAL PROTEIN L11-RELATED"/>
    <property type="match status" value="1"/>
</dbReference>
<dbReference type="InterPro" id="IPR022803">
    <property type="entry name" value="Ribosomal_uL5_dom_sf"/>
</dbReference>
<accession>A0A7K4BYE3</accession>
<dbReference type="InterPro" id="IPR031309">
    <property type="entry name" value="Ribosomal_uL5_C"/>
</dbReference>
<comment type="similarity">
    <text evidence="1 4">Belongs to the universal ribosomal protein uL5 family.</text>
</comment>
<dbReference type="Gene3D" id="3.30.1440.10">
    <property type="match status" value="1"/>
</dbReference>
<gene>
    <name evidence="7" type="ORF">GX950_00200</name>
</gene>
<dbReference type="GO" id="GO:0006412">
    <property type="term" value="P:translation"/>
    <property type="evidence" value="ECO:0007669"/>
    <property type="project" value="InterPro"/>
</dbReference>
<protein>
    <submittedName>
        <fullName evidence="7">50S ribosomal protein L5</fullName>
    </submittedName>
</protein>
<evidence type="ECO:0000259" key="5">
    <source>
        <dbReference type="Pfam" id="PF00281"/>
    </source>
</evidence>